<keyword evidence="2" id="KW-1185">Reference proteome</keyword>
<dbReference type="Proteomes" id="UP000642920">
    <property type="component" value="Unassembled WGS sequence"/>
</dbReference>
<reference evidence="1" key="1">
    <citation type="submission" date="2021-01" db="EMBL/GenBank/DDBJ databases">
        <title>Marivirga sp. nov., isolated from intertidal surface sediments.</title>
        <authorList>
            <person name="Zhang M."/>
        </authorList>
    </citation>
    <scope>NUCLEOTIDE SEQUENCE</scope>
    <source>
        <strain evidence="1">SM1354</strain>
    </source>
</reference>
<dbReference type="SUPFAM" id="SSF47240">
    <property type="entry name" value="Ferritin-like"/>
    <property type="match status" value="1"/>
</dbReference>
<dbReference type="InterPro" id="IPR009078">
    <property type="entry name" value="Ferritin-like_SF"/>
</dbReference>
<dbReference type="PANTHER" id="PTHR30458:SF0">
    <property type="entry name" value="1,2-PHENYLACETYL-COA EPOXIDASE, SUBUNIT C"/>
    <property type="match status" value="1"/>
</dbReference>
<proteinExistence type="predicted"/>
<dbReference type="InterPro" id="IPR011882">
    <property type="entry name" value="PaaC"/>
</dbReference>
<gene>
    <name evidence="1" type="primary">paaC</name>
    <name evidence="1" type="ORF">JKP34_09795</name>
</gene>
<protein>
    <submittedName>
        <fullName evidence="1">Phenylacetate-CoA oxygenase subunit PaaC</fullName>
    </submittedName>
</protein>
<dbReference type="InterPro" id="IPR012347">
    <property type="entry name" value="Ferritin-like"/>
</dbReference>
<dbReference type="GO" id="GO:0010124">
    <property type="term" value="P:phenylacetate catabolic process"/>
    <property type="evidence" value="ECO:0007669"/>
    <property type="project" value="InterPro"/>
</dbReference>
<dbReference type="AlphaFoldDB" id="A0A937DK30"/>
<dbReference type="PANTHER" id="PTHR30458">
    <property type="entry name" value="PHENYLACETIC ACID DEGRADATION PROTEIN PAA"/>
    <property type="match status" value="1"/>
</dbReference>
<dbReference type="Gene3D" id="1.20.1260.10">
    <property type="match status" value="1"/>
</dbReference>
<sequence>MTEEALKELLYKIADDQLILGHRNSEWTGVGPLLEEDIAFSSMAQDKVGHSLAFYNLLHELGEQEPDIVAFTRNADQFHNSQFVELPIGDYSFSLVRHFLYDHAELIRFNMLAECPIDEIADVAKKLKGEIKYHVMHANTWMKQLGKATEESHNKMQSALNEALPYALGMFETSEFENDLIEAGIYAGEAAIELKWKDNITMVLEESGLSLPSWNTIKPVYGGRKGKHTDHLQPLLDEMTEVFKEDPTADW</sequence>
<dbReference type="NCBIfam" id="TIGR02158">
    <property type="entry name" value="PA_CoA_Oxy3"/>
    <property type="match status" value="1"/>
</dbReference>
<dbReference type="Pfam" id="PF05138">
    <property type="entry name" value="PaaA_PaaC"/>
    <property type="match status" value="1"/>
</dbReference>
<dbReference type="PIRSF" id="PIRSF037834">
    <property type="entry name" value="PA_CoA_Oase3"/>
    <property type="match status" value="1"/>
</dbReference>
<evidence type="ECO:0000313" key="1">
    <source>
        <dbReference type="EMBL" id="MBL0765544.1"/>
    </source>
</evidence>
<dbReference type="InterPro" id="IPR007814">
    <property type="entry name" value="PaaA_PaaC"/>
</dbReference>
<evidence type="ECO:0000313" key="2">
    <source>
        <dbReference type="Proteomes" id="UP000642920"/>
    </source>
</evidence>
<dbReference type="GO" id="GO:0005829">
    <property type="term" value="C:cytosol"/>
    <property type="evidence" value="ECO:0007669"/>
    <property type="project" value="TreeGrafter"/>
</dbReference>
<dbReference type="InterPro" id="IPR052703">
    <property type="entry name" value="Aromatic_CoA_ox/epox"/>
</dbReference>
<name>A0A937DK30_9BACT</name>
<dbReference type="RefSeq" id="WP_201920379.1">
    <property type="nucleotide sequence ID" value="NZ_JAERQG010000002.1"/>
</dbReference>
<accession>A0A937DK30</accession>
<dbReference type="EMBL" id="JAERQG010000002">
    <property type="protein sequence ID" value="MBL0765544.1"/>
    <property type="molecule type" value="Genomic_DNA"/>
</dbReference>
<comment type="caution">
    <text evidence="1">The sequence shown here is derived from an EMBL/GenBank/DDBJ whole genome shotgun (WGS) entry which is preliminary data.</text>
</comment>
<organism evidence="1 2">
    <name type="scientific">Marivirga atlantica</name>
    <dbReference type="NCBI Taxonomy" id="1548457"/>
    <lineage>
        <taxon>Bacteria</taxon>
        <taxon>Pseudomonadati</taxon>
        <taxon>Bacteroidota</taxon>
        <taxon>Cytophagia</taxon>
        <taxon>Cytophagales</taxon>
        <taxon>Marivirgaceae</taxon>
        <taxon>Marivirga</taxon>
    </lineage>
</organism>